<dbReference type="OrthoDB" id="294378at2759"/>
<sequence>MNKAFFCYCIRSPLPIRAYYFWQFLQCLVVAAWQYYLNRCHPAGISMADMLPPGSSVDELGTGFVSQIFKRFLEYVISPNSDSIKDRCQSPKRTKETDEFYRSLYTFRDLGRTTIVKCVHKVCPMVEKPKTFKYKLTFLEFYEILFECSHCKIRENNMEYLKMKLIEDICLNDRLNVPLQRAPRD</sequence>
<dbReference type="AlphaFoldDB" id="A0A9P0MEZ5"/>
<comment type="caution">
    <text evidence="1">The sequence shown here is derived from an EMBL/GenBank/DDBJ whole genome shotgun (WGS) entry which is preliminary data.</text>
</comment>
<evidence type="ECO:0000313" key="2">
    <source>
        <dbReference type="Proteomes" id="UP001152888"/>
    </source>
</evidence>
<protein>
    <submittedName>
        <fullName evidence="1">Uncharacterized protein</fullName>
    </submittedName>
</protein>
<dbReference type="Proteomes" id="UP001152888">
    <property type="component" value="Unassembled WGS sequence"/>
</dbReference>
<proteinExistence type="predicted"/>
<keyword evidence="2" id="KW-1185">Reference proteome</keyword>
<dbReference type="EMBL" id="CAKOFQ010008247">
    <property type="protein sequence ID" value="CAH2012956.1"/>
    <property type="molecule type" value="Genomic_DNA"/>
</dbReference>
<organism evidence="1 2">
    <name type="scientific">Acanthoscelides obtectus</name>
    <name type="common">Bean weevil</name>
    <name type="synonym">Bruchus obtectus</name>
    <dbReference type="NCBI Taxonomy" id="200917"/>
    <lineage>
        <taxon>Eukaryota</taxon>
        <taxon>Metazoa</taxon>
        <taxon>Ecdysozoa</taxon>
        <taxon>Arthropoda</taxon>
        <taxon>Hexapoda</taxon>
        <taxon>Insecta</taxon>
        <taxon>Pterygota</taxon>
        <taxon>Neoptera</taxon>
        <taxon>Endopterygota</taxon>
        <taxon>Coleoptera</taxon>
        <taxon>Polyphaga</taxon>
        <taxon>Cucujiformia</taxon>
        <taxon>Chrysomeloidea</taxon>
        <taxon>Chrysomelidae</taxon>
        <taxon>Bruchinae</taxon>
        <taxon>Bruchini</taxon>
        <taxon>Acanthoscelides</taxon>
    </lineage>
</organism>
<reference evidence="1" key="1">
    <citation type="submission" date="2022-03" db="EMBL/GenBank/DDBJ databases">
        <authorList>
            <person name="Sayadi A."/>
        </authorList>
    </citation>
    <scope>NUCLEOTIDE SEQUENCE</scope>
</reference>
<accession>A0A9P0MEZ5</accession>
<gene>
    <name evidence="1" type="ORF">ACAOBT_LOCUS33124</name>
</gene>
<evidence type="ECO:0000313" key="1">
    <source>
        <dbReference type="EMBL" id="CAH2012956.1"/>
    </source>
</evidence>
<name>A0A9P0MEZ5_ACAOB</name>